<organism evidence="1 2">
    <name type="scientific">Solanum commersonii</name>
    <name type="common">Commerson's wild potato</name>
    <name type="synonym">Commerson's nightshade</name>
    <dbReference type="NCBI Taxonomy" id="4109"/>
    <lineage>
        <taxon>Eukaryota</taxon>
        <taxon>Viridiplantae</taxon>
        <taxon>Streptophyta</taxon>
        <taxon>Embryophyta</taxon>
        <taxon>Tracheophyta</taxon>
        <taxon>Spermatophyta</taxon>
        <taxon>Magnoliopsida</taxon>
        <taxon>eudicotyledons</taxon>
        <taxon>Gunneridae</taxon>
        <taxon>Pentapetalae</taxon>
        <taxon>asterids</taxon>
        <taxon>lamiids</taxon>
        <taxon>Solanales</taxon>
        <taxon>Solanaceae</taxon>
        <taxon>Solanoideae</taxon>
        <taxon>Solaneae</taxon>
        <taxon>Solanum</taxon>
    </lineage>
</organism>
<protein>
    <submittedName>
        <fullName evidence="1">Uncharacterized protein</fullName>
    </submittedName>
</protein>
<proteinExistence type="predicted"/>
<keyword evidence="2" id="KW-1185">Reference proteome</keyword>
<dbReference type="OrthoDB" id="1210636at2759"/>
<evidence type="ECO:0000313" key="2">
    <source>
        <dbReference type="Proteomes" id="UP000824120"/>
    </source>
</evidence>
<accession>A0A9J5XQR2</accession>
<gene>
    <name evidence="1" type="ORF">H5410_040222</name>
</gene>
<comment type="caution">
    <text evidence="1">The sequence shown here is derived from an EMBL/GenBank/DDBJ whole genome shotgun (WGS) entry which is preliminary data.</text>
</comment>
<dbReference type="Proteomes" id="UP000824120">
    <property type="component" value="Chromosome 8"/>
</dbReference>
<name>A0A9J5XQR2_SOLCO</name>
<dbReference type="EMBL" id="JACXVP010000008">
    <property type="protein sequence ID" value="KAG5589708.1"/>
    <property type="molecule type" value="Genomic_DNA"/>
</dbReference>
<dbReference type="AlphaFoldDB" id="A0A9J5XQR2"/>
<reference evidence="1 2" key="1">
    <citation type="submission" date="2020-09" db="EMBL/GenBank/DDBJ databases">
        <title>De no assembly of potato wild relative species, Solanum commersonii.</title>
        <authorList>
            <person name="Cho K."/>
        </authorList>
    </citation>
    <scope>NUCLEOTIDE SEQUENCE [LARGE SCALE GENOMIC DNA]</scope>
    <source>
        <strain evidence="1">LZ3.2</strain>
        <tissue evidence="1">Leaf</tissue>
    </source>
</reference>
<sequence>MKWLWRYNGEGQALWKDVIRSKCNVSVDAYGVGVWRTIRNLWQKLQANTYIEVGDGRRTKFRTDAWNKQIPLKESRPVLTIRFLNDWEMERVAKLLELLEKFSGITNAPDSLRWTHSKDEVFTVSRAHKMESPQQRNSKQSLWRKSHKDKLDHARAYYRLVELLDKKRGGAGGGKRQKAWWRIIPHCIWWTVWKERISRNFEDRSNSIQKVRWDCIVSFYFWCKEEGLEETEQIVELLGSL</sequence>
<evidence type="ECO:0000313" key="1">
    <source>
        <dbReference type="EMBL" id="KAG5589708.1"/>
    </source>
</evidence>